<dbReference type="InterPro" id="IPR051937">
    <property type="entry name" value="R3H_domain_containing"/>
</dbReference>
<evidence type="ECO:0000313" key="5">
    <source>
        <dbReference type="Proteomes" id="UP000243459"/>
    </source>
</evidence>
<keyword evidence="1" id="KW-0597">Phosphoprotein</keyword>
<dbReference type="Gramene" id="ONK78490">
    <property type="protein sequence ID" value="ONK78490"/>
    <property type="gene ID" value="A4U43_C02F19310"/>
</dbReference>
<name>A0A5P1FPC3_ASPOF</name>
<dbReference type="InterPro" id="IPR024771">
    <property type="entry name" value="SUZ"/>
</dbReference>
<feature type="compositionally biased region" description="Basic and acidic residues" evidence="2">
    <location>
        <begin position="127"/>
        <end position="140"/>
    </location>
</feature>
<sequence>MESHVDPFLVEALENPRHRLTVLRMELDIQKFVRNPNQHQFEFHHLPTSYLRCAAHRVAQHYGLQTFSLDNTIDSLGTLGSKILAIKTPGSKFPTVCLSEIPAKQTENKVTEQLKIAIRQRPSKTSLSDRTELENRKNSMRTVEERKEEYEKARARIFNSPISREEGCSMTSSDELECSVRTFGESEKAHDAASKVAILRDQEKDRFDPDYDRSYNRYVRGLTTTQNSALCLCNVTQPPLVQYEACPQIGHLLRNHNPISYAPSNTAVTAPCAFGCNYMQWPCPTMMYAQSYGHFRHAMPQAPAYQQSLSFEHTPHCYR</sequence>
<dbReference type="OrthoDB" id="278430at2759"/>
<reference evidence="5" key="1">
    <citation type="journal article" date="2017" name="Nat. Commun.">
        <title>The asparagus genome sheds light on the origin and evolution of a young Y chromosome.</title>
        <authorList>
            <person name="Harkess A."/>
            <person name="Zhou J."/>
            <person name="Xu C."/>
            <person name="Bowers J.E."/>
            <person name="Van der Hulst R."/>
            <person name="Ayyampalayam S."/>
            <person name="Mercati F."/>
            <person name="Riccardi P."/>
            <person name="McKain M.R."/>
            <person name="Kakrana A."/>
            <person name="Tang H."/>
            <person name="Ray J."/>
            <person name="Groenendijk J."/>
            <person name="Arikit S."/>
            <person name="Mathioni S.M."/>
            <person name="Nakano M."/>
            <person name="Shan H."/>
            <person name="Telgmann-Rauber A."/>
            <person name="Kanno A."/>
            <person name="Yue Z."/>
            <person name="Chen H."/>
            <person name="Li W."/>
            <person name="Chen Y."/>
            <person name="Xu X."/>
            <person name="Zhang Y."/>
            <person name="Luo S."/>
            <person name="Chen H."/>
            <person name="Gao J."/>
            <person name="Mao Z."/>
            <person name="Pires J.C."/>
            <person name="Luo M."/>
            <person name="Kudrna D."/>
            <person name="Wing R.A."/>
            <person name="Meyers B.C."/>
            <person name="Yi K."/>
            <person name="Kong H."/>
            <person name="Lavrijsen P."/>
            <person name="Sunseri F."/>
            <person name="Falavigna A."/>
            <person name="Ye Y."/>
            <person name="Leebens-Mack J.H."/>
            <person name="Chen G."/>
        </authorList>
    </citation>
    <scope>NUCLEOTIDE SEQUENCE [LARGE SCALE GENOMIC DNA]</scope>
    <source>
        <strain evidence="5">cv. DH0086</strain>
    </source>
</reference>
<dbReference type="AlphaFoldDB" id="A0A5P1FPC3"/>
<gene>
    <name evidence="4" type="ORF">A4U43_C02F19310</name>
</gene>
<evidence type="ECO:0000256" key="2">
    <source>
        <dbReference type="SAM" id="MobiDB-lite"/>
    </source>
</evidence>
<dbReference type="Pfam" id="PF12752">
    <property type="entry name" value="SUZ"/>
    <property type="match status" value="1"/>
</dbReference>
<accession>A0A5P1FPC3</accession>
<proteinExistence type="predicted"/>
<dbReference type="InterPro" id="IPR036867">
    <property type="entry name" value="R3H_dom_sf"/>
</dbReference>
<feature type="domain" description="SUZ" evidence="3">
    <location>
        <begin position="92"/>
        <end position="162"/>
    </location>
</feature>
<keyword evidence="5" id="KW-1185">Reference proteome</keyword>
<dbReference type="Gene3D" id="3.30.1370.50">
    <property type="entry name" value="R3H-like domain"/>
    <property type="match status" value="1"/>
</dbReference>
<dbReference type="SUPFAM" id="SSF82708">
    <property type="entry name" value="R3H domain"/>
    <property type="match status" value="1"/>
</dbReference>
<dbReference type="PROSITE" id="PS51673">
    <property type="entry name" value="SUZ"/>
    <property type="match status" value="1"/>
</dbReference>
<dbReference type="PANTHER" id="PTHR15672">
    <property type="entry name" value="CAMP-REGULATED PHOSPHOPROTEIN 21 RELATED R3H DOMAIN CONTAINING PROTEIN"/>
    <property type="match status" value="1"/>
</dbReference>
<feature type="region of interest" description="Disordered" evidence="2">
    <location>
        <begin position="121"/>
        <end position="140"/>
    </location>
</feature>
<dbReference type="EMBL" id="CM007382">
    <property type="protein sequence ID" value="ONK78490.1"/>
    <property type="molecule type" value="Genomic_DNA"/>
</dbReference>
<dbReference type="SMART" id="SM00393">
    <property type="entry name" value="R3H"/>
    <property type="match status" value="1"/>
</dbReference>
<protein>
    <recommendedName>
        <fullName evidence="3">SUZ domain-containing protein</fullName>
    </recommendedName>
</protein>
<dbReference type="Proteomes" id="UP000243459">
    <property type="component" value="Chromosome 2"/>
</dbReference>
<evidence type="ECO:0000259" key="3">
    <source>
        <dbReference type="PROSITE" id="PS51673"/>
    </source>
</evidence>
<dbReference type="Pfam" id="PF01424">
    <property type="entry name" value="R3H"/>
    <property type="match status" value="1"/>
</dbReference>
<evidence type="ECO:0000256" key="1">
    <source>
        <dbReference type="ARBA" id="ARBA00022553"/>
    </source>
</evidence>
<dbReference type="CDD" id="cd02642">
    <property type="entry name" value="R3H_encore_like"/>
    <property type="match status" value="1"/>
</dbReference>
<dbReference type="GO" id="GO:0003676">
    <property type="term" value="F:nucleic acid binding"/>
    <property type="evidence" value="ECO:0007669"/>
    <property type="project" value="InterPro"/>
</dbReference>
<dbReference type="OMA" id="SMMYAHS"/>
<evidence type="ECO:0000313" key="4">
    <source>
        <dbReference type="EMBL" id="ONK78490.1"/>
    </source>
</evidence>
<organism evidence="4 5">
    <name type="scientific">Asparagus officinalis</name>
    <name type="common">Garden asparagus</name>
    <dbReference type="NCBI Taxonomy" id="4686"/>
    <lineage>
        <taxon>Eukaryota</taxon>
        <taxon>Viridiplantae</taxon>
        <taxon>Streptophyta</taxon>
        <taxon>Embryophyta</taxon>
        <taxon>Tracheophyta</taxon>
        <taxon>Spermatophyta</taxon>
        <taxon>Magnoliopsida</taxon>
        <taxon>Liliopsida</taxon>
        <taxon>Asparagales</taxon>
        <taxon>Asparagaceae</taxon>
        <taxon>Asparagoideae</taxon>
        <taxon>Asparagus</taxon>
    </lineage>
</organism>
<dbReference type="InterPro" id="IPR001374">
    <property type="entry name" value="R3H_dom"/>
</dbReference>
<dbReference type="PANTHER" id="PTHR15672:SF15">
    <property type="entry name" value="SINGLE-STRANDED NUCLEIC ACID BINDING R3H PROTEIN"/>
    <property type="match status" value="1"/>
</dbReference>